<evidence type="ECO:0000259" key="3">
    <source>
        <dbReference type="PROSITE" id="PS50102"/>
    </source>
</evidence>
<dbReference type="InterPro" id="IPR035979">
    <property type="entry name" value="RBD_domain_sf"/>
</dbReference>
<accession>A0A6J0KT51</accession>
<evidence type="ECO:0000313" key="6">
    <source>
        <dbReference type="RefSeq" id="XP_056856057.1"/>
    </source>
</evidence>
<name>A0A6J0KT51_RAPSA</name>
<dbReference type="OrthoDB" id="1106339at2759"/>
<reference evidence="4" key="1">
    <citation type="journal article" date="2019" name="Database">
        <title>The radish genome database (RadishGD): an integrated information resource for radish genomics.</title>
        <authorList>
            <person name="Yu H.J."/>
            <person name="Baek S."/>
            <person name="Lee Y.J."/>
            <person name="Cho A."/>
            <person name="Mun J.H."/>
        </authorList>
    </citation>
    <scope>NUCLEOTIDE SEQUENCE [LARGE SCALE GENOMIC DNA]</scope>
    <source>
        <strain evidence="4">cv. WK10039</strain>
    </source>
</reference>
<dbReference type="GO" id="GO:0008234">
    <property type="term" value="F:cysteine-type peptidase activity"/>
    <property type="evidence" value="ECO:0007669"/>
    <property type="project" value="InterPro"/>
</dbReference>
<dbReference type="RefSeq" id="XP_018451110.1">
    <property type="nucleotide sequence ID" value="XM_018595608.2"/>
</dbReference>
<dbReference type="SUPFAM" id="SSF54928">
    <property type="entry name" value="RNA-binding domain, RBD"/>
    <property type="match status" value="1"/>
</dbReference>
<keyword evidence="4" id="KW-1185">Reference proteome</keyword>
<feature type="region of interest" description="Disordered" evidence="2">
    <location>
        <begin position="1"/>
        <end position="46"/>
    </location>
</feature>
<dbReference type="RefSeq" id="XP_056856057.1">
    <property type="nucleotide sequence ID" value="XM_057000077.1"/>
</dbReference>
<dbReference type="KEGG" id="rsz:130505467"/>
<dbReference type="GeneID" id="108822505"/>
<evidence type="ECO:0000256" key="2">
    <source>
        <dbReference type="SAM" id="MobiDB-lite"/>
    </source>
</evidence>
<dbReference type="GO" id="GO:0003723">
    <property type="term" value="F:RNA binding"/>
    <property type="evidence" value="ECO:0007669"/>
    <property type="project" value="UniProtKB-UniRule"/>
</dbReference>
<gene>
    <name evidence="5" type="primary">LOC108822505</name>
    <name evidence="6" type="synonym">LOC130505467</name>
</gene>
<sequence length="467" mass="53112">MSSQSAEPSGKKKKRKARTKHEDEDEDDEKKRKLNPSYSPTMWKSSSSESEYEGLYLENQLGVSKLPGNATEEDVLEFFNRTPVKVKLIDVFNKKNVIVDHQADVFFASRSATKEGLKLNGRMMGKQVLYVARRGNSREIICVSGFNNEVNIDVIKGEIRRKFRRRGKILNIFLPVEDSTGLSLGFGYIFIDLKEKKYKDLIGHTEITGRKVEIRSATPKLCYRAEIEGKQQPVLEKGSDEEKKIALKKTLLPIPPNLHNSWGPQKRFSWRKDKPDLIPETPAQVASECWAIGLHRGHSASCKQAGINGPVPTIPEILEGVDAAHQVSGEGIRSSKLASTFMEQYCKKMVVHRRPRGGDVTLFEDFERFLIDIASKIPVMVTVECVPGFQSFDGRGIYRPNDIDCYLRTFEKFPVHCLFLTGSDIDENGIEYFQLQETWGKKYGDDEGFIKMERHKCLIKSVVVFEH</sequence>
<reference evidence="5 6" key="2">
    <citation type="submission" date="2025-04" db="UniProtKB">
        <authorList>
            <consortium name="RefSeq"/>
        </authorList>
    </citation>
    <scope>IDENTIFICATION</scope>
    <source>
        <tissue evidence="5 6">Leaf</tissue>
    </source>
</reference>
<dbReference type="PROSITE" id="PS50102">
    <property type="entry name" value="RRM"/>
    <property type="match status" value="1"/>
</dbReference>
<dbReference type="InterPro" id="IPR000504">
    <property type="entry name" value="RRM_dom"/>
</dbReference>
<dbReference type="InterPro" id="IPR012677">
    <property type="entry name" value="Nucleotide-bd_a/b_plait_sf"/>
</dbReference>
<dbReference type="GO" id="GO:0006508">
    <property type="term" value="P:proteolysis"/>
    <property type="evidence" value="ECO:0007669"/>
    <property type="project" value="InterPro"/>
</dbReference>
<dbReference type="AlphaFoldDB" id="A0A6J0KT51"/>
<dbReference type="InterPro" id="IPR038765">
    <property type="entry name" value="Papain-like_cys_pep_sf"/>
</dbReference>
<keyword evidence="1" id="KW-0694">RNA-binding</keyword>
<dbReference type="Proteomes" id="UP000504610">
    <property type="component" value="Chromosome 8"/>
</dbReference>
<feature type="domain" description="RRM" evidence="3">
    <location>
        <begin position="139"/>
        <end position="219"/>
    </location>
</feature>
<protein>
    <submittedName>
        <fullName evidence="5">Uncharacterized protein LOC108822505</fullName>
    </submittedName>
    <submittedName>
        <fullName evidence="6">Uncharacterized protein LOC130505467</fullName>
    </submittedName>
</protein>
<dbReference type="KEGG" id="rsz:108822505"/>
<proteinExistence type="predicted"/>
<evidence type="ECO:0000256" key="1">
    <source>
        <dbReference type="PROSITE-ProRule" id="PRU00176"/>
    </source>
</evidence>
<dbReference type="SUPFAM" id="SSF54001">
    <property type="entry name" value="Cysteine proteinases"/>
    <property type="match status" value="1"/>
</dbReference>
<organism evidence="4 5">
    <name type="scientific">Raphanus sativus</name>
    <name type="common">Radish</name>
    <name type="synonym">Raphanus raphanistrum var. sativus</name>
    <dbReference type="NCBI Taxonomy" id="3726"/>
    <lineage>
        <taxon>Eukaryota</taxon>
        <taxon>Viridiplantae</taxon>
        <taxon>Streptophyta</taxon>
        <taxon>Embryophyta</taxon>
        <taxon>Tracheophyta</taxon>
        <taxon>Spermatophyta</taxon>
        <taxon>Magnoliopsida</taxon>
        <taxon>eudicotyledons</taxon>
        <taxon>Gunneridae</taxon>
        <taxon>Pentapetalae</taxon>
        <taxon>rosids</taxon>
        <taxon>malvids</taxon>
        <taxon>Brassicales</taxon>
        <taxon>Brassicaceae</taxon>
        <taxon>Brassiceae</taxon>
        <taxon>Raphanus</taxon>
    </lineage>
</organism>
<dbReference type="InterPro" id="IPR000668">
    <property type="entry name" value="Peptidase_C1A_C"/>
</dbReference>
<dbReference type="Gene3D" id="3.90.70.10">
    <property type="entry name" value="Cysteine proteinases"/>
    <property type="match status" value="1"/>
</dbReference>
<evidence type="ECO:0000313" key="4">
    <source>
        <dbReference type="Proteomes" id="UP000504610"/>
    </source>
</evidence>
<evidence type="ECO:0000313" key="5">
    <source>
        <dbReference type="RefSeq" id="XP_018451110.1"/>
    </source>
</evidence>
<dbReference type="Pfam" id="PF00112">
    <property type="entry name" value="Peptidase_C1"/>
    <property type="match status" value="1"/>
</dbReference>
<dbReference type="Gene3D" id="3.30.70.330">
    <property type="match status" value="2"/>
</dbReference>